<keyword evidence="5" id="KW-1185">Reference proteome</keyword>
<evidence type="ECO:0000256" key="2">
    <source>
        <dbReference type="SAM" id="Phobius"/>
    </source>
</evidence>
<feature type="transmembrane region" description="Helical" evidence="2">
    <location>
        <begin position="30"/>
        <end position="51"/>
    </location>
</feature>
<accession>A0A6P0EPM8</accession>
<reference evidence="4 6" key="2">
    <citation type="submission" date="2020-02" db="EMBL/GenBank/DDBJ databases">
        <title>The WGS of Modestobacter muralis DSM 100205.</title>
        <authorList>
            <person name="Jiang Z."/>
        </authorList>
    </citation>
    <scope>NUCLEOTIDE SEQUENCE [LARGE SCALE GENOMIC DNA]</scope>
    <source>
        <strain evidence="4 6">DSM 100205</strain>
    </source>
</reference>
<feature type="transmembrane region" description="Helical" evidence="2">
    <location>
        <begin position="63"/>
        <end position="80"/>
    </location>
</feature>
<evidence type="ECO:0000313" key="4">
    <source>
        <dbReference type="EMBL" id="NEN49490.1"/>
    </source>
</evidence>
<evidence type="ECO:0000256" key="1">
    <source>
        <dbReference type="SAM" id="MobiDB-lite"/>
    </source>
</evidence>
<keyword evidence="2" id="KW-1133">Transmembrane helix</keyword>
<reference evidence="3 5" key="1">
    <citation type="submission" date="2020-01" db="EMBL/GenBank/DDBJ databases">
        <title>the WGS Modestobacter muralis CPCC 204518.</title>
        <authorList>
            <person name="Jiang Z."/>
        </authorList>
    </citation>
    <scope>NUCLEOTIDE SEQUENCE [LARGE SCALE GENOMIC DNA]</scope>
    <source>
        <strain evidence="3 5">DSM 100205</strain>
    </source>
</reference>
<dbReference type="RefSeq" id="WP_163609104.1">
    <property type="nucleotide sequence ID" value="NZ_JAAGWB010000003.1"/>
</dbReference>
<evidence type="ECO:0000313" key="6">
    <source>
        <dbReference type="Proteomes" id="UP000471152"/>
    </source>
</evidence>
<name>A0A6P0EPM8_9ACTN</name>
<evidence type="ECO:0000313" key="5">
    <source>
        <dbReference type="Proteomes" id="UP000468828"/>
    </source>
</evidence>
<dbReference type="Proteomes" id="UP000468828">
    <property type="component" value="Unassembled WGS sequence"/>
</dbReference>
<dbReference type="EMBL" id="JAAGWB010000003">
    <property type="protein sequence ID" value="NEN49490.1"/>
    <property type="molecule type" value="Genomic_DNA"/>
</dbReference>
<comment type="caution">
    <text evidence="3">The sequence shown here is derived from an EMBL/GenBank/DDBJ whole genome shotgun (WGS) entry which is preliminary data.</text>
</comment>
<keyword evidence="2" id="KW-0472">Membrane</keyword>
<keyword evidence="2" id="KW-0812">Transmembrane</keyword>
<evidence type="ECO:0000313" key="3">
    <source>
        <dbReference type="EMBL" id="NEK92723.1"/>
    </source>
</evidence>
<dbReference type="Proteomes" id="UP000471152">
    <property type="component" value="Unassembled WGS sequence"/>
</dbReference>
<protein>
    <submittedName>
        <fullName evidence="3">Helix-hairpin-helix domain-containing protein</fullName>
    </submittedName>
</protein>
<feature type="transmembrane region" description="Helical" evidence="2">
    <location>
        <begin position="92"/>
        <end position="112"/>
    </location>
</feature>
<dbReference type="AlphaFoldDB" id="A0A6P0EPM8"/>
<gene>
    <name evidence="4" type="ORF">G3R41_00840</name>
    <name evidence="3" type="ORF">GCU67_00840</name>
</gene>
<sequence>MSQLSQPAAPRPVRAGSDRIPSSWRQEGGWYFAVALLSFGFLAAVPFWHAYSQLRRPVLRTYALAYTAVDAFLVLLLAITPDAQAPGAQDSSLSAVGGFTAVAMMVVSGLHLRSVRREVFETPRAEPVTSDPAVARALAARQRRVEARRLWNSDRSLARELGIGRPDLERGFDDGGLFDLNGAPAVVLARVCGMTMQQAERVVEARTSRGGSYFNLGELFIDVPLSTPLQEVMSERALV</sequence>
<dbReference type="EMBL" id="JAAGWH010000003">
    <property type="protein sequence ID" value="NEK92723.1"/>
    <property type="molecule type" value="Genomic_DNA"/>
</dbReference>
<organism evidence="3 5">
    <name type="scientific">Modestobacter muralis</name>
    <dbReference type="NCBI Taxonomy" id="1608614"/>
    <lineage>
        <taxon>Bacteria</taxon>
        <taxon>Bacillati</taxon>
        <taxon>Actinomycetota</taxon>
        <taxon>Actinomycetes</taxon>
        <taxon>Geodermatophilales</taxon>
        <taxon>Geodermatophilaceae</taxon>
        <taxon>Modestobacter</taxon>
    </lineage>
</organism>
<feature type="region of interest" description="Disordered" evidence="1">
    <location>
        <begin position="1"/>
        <end position="20"/>
    </location>
</feature>
<proteinExistence type="predicted"/>